<dbReference type="AlphaFoldDB" id="A0A3N5YKA7"/>
<evidence type="ECO:0000313" key="2">
    <source>
        <dbReference type="Proteomes" id="UP000275281"/>
    </source>
</evidence>
<proteinExistence type="predicted"/>
<gene>
    <name evidence="1" type="ORF">DRW07_15400</name>
</gene>
<dbReference type="Proteomes" id="UP000275281">
    <property type="component" value="Unassembled WGS sequence"/>
</dbReference>
<name>A0A3N5YKA7_9ALTE</name>
<accession>A0A3N5YKA7</accession>
<sequence>MTDTVQDEDKGRAFASGVRGKLIMRMLRASNDESTKLPKLSIDITLFLISRGRAKPVRALFYKDLQSLARKVARFSGRKIVPSKGAMSSALKYISMAGLYEYSIDLPAKKDKHGDKPGVRLKLIR</sequence>
<dbReference type="OrthoDB" id="9880051at2"/>
<evidence type="ECO:0000313" key="1">
    <source>
        <dbReference type="EMBL" id="RPJ65291.1"/>
    </source>
</evidence>
<comment type="caution">
    <text evidence="1">The sequence shown here is derived from an EMBL/GenBank/DDBJ whole genome shotgun (WGS) entry which is preliminary data.</text>
</comment>
<protein>
    <submittedName>
        <fullName evidence="1">Uncharacterized protein</fullName>
    </submittedName>
</protein>
<dbReference type="EMBL" id="RPOK01000005">
    <property type="protein sequence ID" value="RPJ65291.1"/>
    <property type="molecule type" value="Genomic_DNA"/>
</dbReference>
<organism evidence="1 2">
    <name type="scientific">Alteromonas sediminis</name>
    <dbReference type="NCBI Taxonomy" id="2259342"/>
    <lineage>
        <taxon>Bacteria</taxon>
        <taxon>Pseudomonadati</taxon>
        <taxon>Pseudomonadota</taxon>
        <taxon>Gammaproteobacteria</taxon>
        <taxon>Alteromonadales</taxon>
        <taxon>Alteromonadaceae</taxon>
        <taxon>Alteromonas/Salinimonas group</taxon>
        <taxon>Alteromonas</taxon>
    </lineage>
</organism>
<keyword evidence="2" id="KW-1185">Reference proteome</keyword>
<reference evidence="1 2" key="1">
    <citation type="submission" date="2018-11" db="EMBL/GenBank/DDBJ databases">
        <authorList>
            <person name="Ye M.-Q."/>
            <person name="Du Z.-J."/>
        </authorList>
    </citation>
    <scope>NUCLEOTIDE SEQUENCE [LARGE SCALE GENOMIC DNA]</scope>
    <source>
        <strain evidence="1 2">U0105</strain>
    </source>
</reference>
<dbReference type="RefSeq" id="WP_124028838.1">
    <property type="nucleotide sequence ID" value="NZ_JBHRSN010000014.1"/>
</dbReference>